<feature type="region of interest" description="Disordered" evidence="17">
    <location>
        <begin position="744"/>
        <end position="765"/>
    </location>
</feature>
<feature type="compositionally biased region" description="Polar residues" evidence="17">
    <location>
        <begin position="1059"/>
        <end position="1070"/>
    </location>
</feature>
<dbReference type="OrthoDB" id="8299755at2759"/>
<feature type="region of interest" description="Disordered" evidence="17">
    <location>
        <begin position="326"/>
        <end position="370"/>
    </location>
</feature>
<dbReference type="AlphaFoldDB" id="A0A5N6NMC0"/>
<dbReference type="PROSITE" id="PS50857">
    <property type="entry name" value="COX2_CUA"/>
    <property type="match status" value="1"/>
</dbReference>
<evidence type="ECO:0000256" key="9">
    <source>
        <dbReference type="ARBA" id="ARBA00022982"/>
    </source>
</evidence>
<dbReference type="GO" id="GO:0042773">
    <property type="term" value="P:ATP synthesis coupled electron transport"/>
    <property type="evidence" value="ECO:0007669"/>
    <property type="project" value="TreeGrafter"/>
</dbReference>
<keyword evidence="7" id="KW-0479">Metal-binding</keyword>
<evidence type="ECO:0000256" key="17">
    <source>
        <dbReference type="SAM" id="MobiDB-lite"/>
    </source>
</evidence>
<keyword evidence="6" id="KW-0934">Plastid</keyword>
<evidence type="ECO:0000256" key="2">
    <source>
        <dbReference type="ARBA" id="ARBA00004334"/>
    </source>
</evidence>
<proteinExistence type="inferred from homology"/>
<evidence type="ECO:0000256" key="11">
    <source>
        <dbReference type="ARBA" id="ARBA00023027"/>
    </source>
</evidence>
<comment type="catalytic activity">
    <reaction evidence="14">
        <text>a plastoquinone + NADPH + (n+1) H(+)(in) = a plastoquinol + NADP(+) + n H(+)(out)</text>
        <dbReference type="Rhea" id="RHEA:42612"/>
        <dbReference type="Rhea" id="RHEA-COMP:9561"/>
        <dbReference type="Rhea" id="RHEA-COMP:9562"/>
        <dbReference type="ChEBI" id="CHEBI:15378"/>
        <dbReference type="ChEBI" id="CHEBI:17757"/>
        <dbReference type="ChEBI" id="CHEBI:57783"/>
        <dbReference type="ChEBI" id="CHEBI:58349"/>
        <dbReference type="ChEBI" id="CHEBI:62192"/>
    </reaction>
</comment>
<dbReference type="EMBL" id="SZYD01000011">
    <property type="protein sequence ID" value="KAD4889257.1"/>
    <property type="molecule type" value="Genomic_DNA"/>
</dbReference>
<dbReference type="CDD" id="cd13912">
    <property type="entry name" value="CcO_II_C"/>
    <property type="match status" value="1"/>
</dbReference>
<comment type="catalytic activity">
    <reaction evidence="15">
        <text>a plastoquinone + NADH + (n+1) H(+)(in) = a plastoquinol + NAD(+) + n H(+)(out)</text>
        <dbReference type="Rhea" id="RHEA:42608"/>
        <dbReference type="Rhea" id="RHEA-COMP:9561"/>
        <dbReference type="Rhea" id="RHEA-COMP:9562"/>
        <dbReference type="ChEBI" id="CHEBI:15378"/>
        <dbReference type="ChEBI" id="CHEBI:17757"/>
        <dbReference type="ChEBI" id="CHEBI:57540"/>
        <dbReference type="ChEBI" id="CHEBI:57945"/>
        <dbReference type="ChEBI" id="CHEBI:62192"/>
    </reaction>
</comment>
<dbReference type="PANTHER" id="PTHR22888:SF9">
    <property type="entry name" value="CYTOCHROME C OXIDASE SUBUNIT 2"/>
    <property type="match status" value="1"/>
</dbReference>
<feature type="region of interest" description="Disordered" evidence="17">
    <location>
        <begin position="1050"/>
        <end position="1084"/>
    </location>
</feature>
<dbReference type="InterPro" id="IPR034210">
    <property type="entry name" value="CcO_II_C"/>
</dbReference>
<evidence type="ECO:0000256" key="3">
    <source>
        <dbReference type="ARBA" id="ARBA00007866"/>
    </source>
</evidence>
<evidence type="ECO:0000259" key="19">
    <source>
        <dbReference type="PROSITE" id="PS50857"/>
    </source>
</evidence>
<accession>A0A5N6NMC0</accession>
<dbReference type="PANTHER" id="PTHR22888">
    <property type="entry name" value="CYTOCHROME C OXIDASE, SUBUNIT II"/>
    <property type="match status" value="1"/>
</dbReference>
<keyword evidence="5" id="KW-0813">Transport</keyword>
<dbReference type="GO" id="GO:0004129">
    <property type="term" value="F:cytochrome-c oxidase activity"/>
    <property type="evidence" value="ECO:0007669"/>
    <property type="project" value="UniProtKB-EC"/>
</dbReference>
<dbReference type="Proteomes" id="UP000326396">
    <property type="component" value="Linkage Group LG19"/>
</dbReference>
<comment type="catalytic activity">
    <reaction evidence="16">
        <text>4 Fe(II)-[cytochrome c] + O2 + 8 H(+)(in) = 4 Fe(III)-[cytochrome c] + 2 H2O + 4 H(+)(out)</text>
        <dbReference type="Rhea" id="RHEA:11436"/>
        <dbReference type="Rhea" id="RHEA-COMP:10350"/>
        <dbReference type="Rhea" id="RHEA-COMP:14399"/>
        <dbReference type="ChEBI" id="CHEBI:15377"/>
        <dbReference type="ChEBI" id="CHEBI:15378"/>
        <dbReference type="ChEBI" id="CHEBI:15379"/>
        <dbReference type="ChEBI" id="CHEBI:29033"/>
        <dbReference type="ChEBI" id="CHEBI:29034"/>
        <dbReference type="EC" id="7.1.1.9"/>
    </reaction>
    <physiologicalReaction direction="left-to-right" evidence="16">
        <dbReference type="Rhea" id="RHEA:11437"/>
    </physiologicalReaction>
</comment>
<evidence type="ECO:0000313" key="20">
    <source>
        <dbReference type="EMBL" id="KAD4889257.1"/>
    </source>
</evidence>
<keyword evidence="11" id="KW-0520">NAD</keyword>
<name>A0A5N6NMC0_9ASTR</name>
<evidence type="ECO:0000256" key="5">
    <source>
        <dbReference type="ARBA" id="ARBA00022448"/>
    </source>
</evidence>
<dbReference type="SUPFAM" id="SSF49503">
    <property type="entry name" value="Cupredoxins"/>
    <property type="match status" value="1"/>
</dbReference>
<comment type="similarity">
    <text evidence="3">Belongs to the cytochrome c oxidase subunit 2 family.</text>
</comment>
<dbReference type="InterPro" id="IPR008972">
    <property type="entry name" value="Cupredoxin"/>
</dbReference>
<dbReference type="InterPro" id="IPR045187">
    <property type="entry name" value="CcO_II"/>
</dbReference>
<dbReference type="InterPro" id="IPR001505">
    <property type="entry name" value="Copper_CuA"/>
</dbReference>
<dbReference type="GO" id="GO:0005507">
    <property type="term" value="F:copper ion binding"/>
    <property type="evidence" value="ECO:0007669"/>
    <property type="project" value="InterPro"/>
</dbReference>
<dbReference type="GO" id="GO:0009535">
    <property type="term" value="C:chloroplast thylakoid membrane"/>
    <property type="evidence" value="ECO:0007669"/>
    <property type="project" value="UniProtKB-SubCell"/>
</dbReference>
<evidence type="ECO:0000256" key="10">
    <source>
        <dbReference type="ARBA" id="ARBA00023008"/>
    </source>
</evidence>
<comment type="cofactor">
    <cofactor evidence="1">
        <name>Cu cation</name>
        <dbReference type="ChEBI" id="CHEBI:23378"/>
    </cofactor>
</comment>
<feature type="compositionally biased region" description="Basic and acidic residues" evidence="17">
    <location>
        <begin position="1073"/>
        <end position="1084"/>
    </location>
</feature>
<evidence type="ECO:0000256" key="16">
    <source>
        <dbReference type="ARBA" id="ARBA00049512"/>
    </source>
</evidence>
<keyword evidence="12 18" id="KW-0472">Membrane</keyword>
<evidence type="ECO:0000256" key="13">
    <source>
        <dbReference type="ARBA" id="ARBA00031389"/>
    </source>
</evidence>
<dbReference type="InterPro" id="IPR002429">
    <property type="entry name" value="CcO_II-like_C"/>
</dbReference>
<evidence type="ECO:0000256" key="1">
    <source>
        <dbReference type="ARBA" id="ARBA00001935"/>
    </source>
</evidence>
<dbReference type="EC" id="7.1.1.9" evidence="4"/>
<gene>
    <name evidence="20" type="ORF">E3N88_21330</name>
</gene>
<feature type="compositionally biased region" description="Polar residues" evidence="17">
    <location>
        <begin position="751"/>
        <end position="761"/>
    </location>
</feature>
<feature type="transmembrane region" description="Helical" evidence="18">
    <location>
        <begin position="218"/>
        <end position="236"/>
    </location>
</feature>
<comment type="caution">
    <text evidence="20">The sequence shown here is derived from an EMBL/GenBank/DDBJ whole genome shotgun (WGS) entry which is preliminary data.</text>
</comment>
<comment type="subcellular location">
    <subcellularLocation>
        <location evidence="2">Plastid</location>
        <location evidence="2">Chloroplast thylakoid membrane</location>
    </subcellularLocation>
</comment>
<keyword evidence="21" id="KW-1185">Reference proteome</keyword>
<evidence type="ECO:0000256" key="12">
    <source>
        <dbReference type="ARBA" id="ARBA00023136"/>
    </source>
</evidence>
<keyword evidence="10" id="KW-0186">Copper</keyword>
<dbReference type="PRINTS" id="PR01166">
    <property type="entry name" value="CYCOXIDASEII"/>
</dbReference>
<dbReference type="Pfam" id="PF00116">
    <property type="entry name" value="COX2"/>
    <property type="match status" value="1"/>
</dbReference>
<evidence type="ECO:0000256" key="7">
    <source>
        <dbReference type="ARBA" id="ARBA00022723"/>
    </source>
</evidence>
<evidence type="ECO:0000256" key="15">
    <source>
        <dbReference type="ARBA" id="ARBA00048026"/>
    </source>
</evidence>
<protein>
    <recommendedName>
        <fullName evidence="4">cytochrome-c oxidase</fullName>
        <ecNumber evidence="4">7.1.1.9</ecNumber>
    </recommendedName>
    <alternativeName>
        <fullName evidence="13">Cytochrome c oxidase polypeptide II</fullName>
    </alternativeName>
</protein>
<evidence type="ECO:0000256" key="14">
    <source>
        <dbReference type="ARBA" id="ARBA00047726"/>
    </source>
</evidence>
<evidence type="ECO:0000256" key="4">
    <source>
        <dbReference type="ARBA" id="ARBA00012949"/>
    </source>
</evidence>
<dbReference type="PROSITE" id="PS00078">
    <property type="entry name" value="COX2"/>
    <property type="match status" value="1"/>
</dbReference>
<keyword evidence="18" id="KW-0812">Transmembrane</keyword>
<keyword evidence="18" id="KW-1133">Transmembrane helix</keyword>
<dbReference type="Pfam" id="PF00361">
    <property type="entry name" value="Proton_antipo_M"/>
    <property type="match status" value="1"/>
</dbReference>
<dbReference type="InterPro" id="IPR001750">
    <property type="entry name" value="ND/Mrp_TM"/>
</dbReference>
<feature type="domain" description="Cytochrome oxidase subunit II copper A binding" evidence="19">
    <location>
        <begin position="923"/>
        <end position="1058"/>
    </location>
</feature>
<evidence type="ECO:0000256" key="8">
    <source>
        <dbReference type="ARBA" id="ARBA00022967"/>
    </source>
</evidence>
<evidence type="ECO:0000313" key="21">
    <source>
        <dbReference type="Proteomes" id="UP000326396"/>
    </source>
</evidence>
<sequence length="1084" mass="119254">MDCPQKPPIRNAFAGSMPPNLSDVRLIGTYTQKPPLRAMEGAPDVPVLGHNLRGMKPILHQGSFNISFHYQLSVDSGDHTSKVVAPPQIEQQGPVSAAYRAEEEGPPRWTKRGEAFPASHQAITGWKMPPDRISLTTPSIHLHLGWQPRLSPGTDLPVGFTAAVLTARIHSVILPLLHSWTSFLNIVTLPCCVSGTSSIRSGLLAPVHNFATDDTRGIFLWWFFLLMTGISMILFSQMKQQASVRRTYKKEMVVARSTLVHLRLLVLTSILEKGEWARIGLLGRARLGCWIRDPRSRLDQHPTERGQSLEATGWETKRTLGLFLSSSRPRSRSSTKRGISIMDHKPLTPSSLGLRALGKGSSDGKPATGYKAPIRYREGYHSQVRRAKRSAFATEKANGQREGSRLSRTLAKLDSHSEALRVSEERFQHASCNLSKARREGRKLTLRKKGLLFYFDSNLRKVIKDLSQTVTSYVSTLGELNARLLVRSRSDMKSDLSRTFMPLLEPIPGLGLSKAIAFHASKALELVLGRIWLYERKLAVEKSLSLPVPGHRCVHRRGNRNASCSAGVAWSESVAGVRMHIILLWLLTLNEVENSFVLECPNEPVGKVLTIFTHDMRLSTSLVFELECRAEECNCLIALSDFHNGNNVSLWGCEESLKALSNHHTDSNPTAHDMKASLTGEGGCPLTAIPGSAPITQFREESVVGHWIPSDLENVWERSWSGKAKTAPRIWVARGRLCPDGGALWGRAQPNRDSTPPTSSAPLYRLNHSKGLIGGTGEPRELESGTLPLFPGLFGHTVPPEDQVDEPCDGKPSRTADKAAIKAMLVNRVGDFGLAPGISGCFTLFQTVDFSTIFACASAPRNSWISRNMRLNAITLICILLLIGAAGKSAQIGSHTWSPDAMEGPTPVSAFHGVESFLRGNLQVQFGGRRASTQPYEYLDYNSSDEQSLTFDSYTIPEDDLELGQLRLLEVDNRVVVPAKSHLRIIVTSADVLHSWAVPSSGVKCDAVPGRLNQTSISVQREGVYYGQCSEICGTNHAFMRFPPPIPPLSPPSASIGSNTFTPRSCNPLSASIDREFARRNNKD</sequence>
<reference evidence="20 21" key="1">
    <citation type="submission" date="2019-05" db="EMBL/GenBank/DDBJ databases">
        <title>Mikania micrantha, genome provides insights into the molecular mechanism of rapid growth.</title>
        <authorList>
            <person name="Liu B."/>
        </authorList>
    </citation>
    <scope>NUCLEOTIDE SEQUENCE [LARGE SCALE GENOMIC DNA]</scope>
    <source>
        <strain evidence="20">NLD-2019</strain>
        <tissue evidence="20">Leaf</tissue>
    </source>
</reference>
<evidence type="ECO:0000256" key="6">
    <source>
        <dbReference type="ARBA" id="ARBA00022640"/>
    </source>
</evidence>
<keyword evidence="8" id="KW-1278">Translocase</keyword>
<evidence type="ECO:0000256" key="18">
    <source>
        <dbReference type="SAM" id="Phobius"/>
    </source>
</evidence>
<dbReference type="Gene3D" id="2.60.40.420">
    <property type="entry name" value="Cupredoxins - blue copper proteins"/>
    <property type="match status" value="1"/>
</dbReference>
<organism evidence="20 21">
    <name type="scientific">Mikania micrantha</name>
    <name type="common">bitter vine</name>
    <dbReference type="NCBI Taxonomy" id="192012"/>
    <lineage>
        <taxon>Eukaryota</taxon>
        <taxon>Viridiplantae</taxon>
        <taxon>Streptophyta</taxon>
        <taxon>Embryophyta</taxon>
        <taxon>Tracheophyta</taxon>
        <taxon>Spermatophyta</taxon>
        <taxon>Magnoliopsida</taxon>
        <taxon>eudicotyledons</taxon>
        <taxon>Gunneridae</taxon>
        <taxon>Pentapetalae</taxon>
        <taxon>asterids</taxon>
        <taxon>campanulids</taxon>
        <taxon>Asterales</taxon>
        <taxon>Asteraceae</taxon>
        <taxon>Asteroideae</taxon>
        <taxon>Heliantheae alliance</taxon>
        <taxon>Eupatorieae</taxon>
        <taxon>Mikania</taxon>
    </lineage>
</organism>
<keyword evidence="9" id="KW-0249">Electron transport</keyword>